<dbReference type="EMBL" id="FNHB01000001">
    <property type="protein sequence ID" value="SDL89938.1"/>
    <property type="molecule type" value="Genomic_DNA"/>
</dbReference>
<evidence type="ECO:0000313" key="2">
    <source>
        <dbReference type="EMBL" id="SDL89938.1"/>
    </source>
</evidence>
<feature type="region of interest" description="Disordered" evidence="1">
    <location>
        <begin position="1"/>
        <end position="26"/>
    </location>
</feature>
<protein>
    <submittedName>
        <fullName evidence="2">Uncharacterized protein</fullName>
    </submittedName>
</protein>
<proteinExistence type="predicted"/>
<name>A0A1G9NTL8_9FIRM</name>
<dbReference type="STRING" id="146817.SAMN04488502_1011126"/>
<sequence>MPKCKNCGNSYSFGSSAAPPAVPTANGPLSGIIGQFDQQSQMVSMNSWGVSKNMRRQAAANPQQFFDTCTKCGGQMIDWSDGRE</sequence>
<dbReference type="OrthoDB" id="1787247at2"/>
<keyword evidence="3" id="KW-1185">Reference proteome</keyword>
<dbReference type="AlphaFoldDB" id="A0A1G9NTL8"/>
<accession>A0A1G9NTL8</accession>
<gene>
    <name evidence="2" type="ORF">SAMN04488502_1011126</name>
</gene>
<dbReference type="RefSeq" id="WP_092069368.1">
    <property type="nucleotide sequence ID" value="NZ_FNHB01000001.1"/>
</dbReference>
<reference evidence="2 3" key="1">
    <citation type="submission" date="2016-10" db="EMBL/GenBank/DDBJ databases">
        <authorList>
            <person name="de Groot N.N."/>
        </authorList>
    </citation>
    <scope>NUCLEOTIDE SEQUENCE [LARGE SCALE GENOMIC DNA]</scope>
    <source>
        <strain evidence="2 3">DSM 1736</strain>
    </source>
</reference>
<evidence type="ECO:0000256" key="1">
    <source>
        <dbReference type="SAM" id="MobiDB-lite"/>
    </source>
</evidence>
<dbReference type="Proteomes" id="UP000214880">
    <property type="component" value="Unassembled WGS sequence"/>
</dbReference>
<organism evidence="2 3">
    <name type="scientific">Dendrosporobacter quercicolus</name>
    <dbReference type="NCBI Taxonomy" id="146817"/>
    <lineage>
        <taxon>Bacteria</taxon>
        <taxon>Bacillati</taxon>
        <taxon>Bacillota</taxon>
        <taxon>Negativicutes</taxon>
        <taxon>Selenomonadales</taxon>
        <taxon>Sporomusaceae</taxon>
        <taxon>Dendrosporobacter</taxon>
    </lineage>
</organism>
<evidence type="ECO:0000313" key="3">
    <source>
        <dbReference type="Proteomes" id="UP000214880"/>
    </source>
</evidence>